<dbReference type="InParanoid" id="L5JXW0"/>
<evidence type="ECO:0000256" key="1">
    <source>
        <dbReference type="SAM" id="MobiDB-lite"/>
    </source>
</evidence>
<accession>L5JXW0</accession>
<dbReference type="EMBL" id="KB031072">
    <property type="protein sequence ID" value="ELK04170.1"/>
    <property type="molecule type" value="Genomic_DNA"/>
</dbReference>
<organism evidence="2 3">
    <name type="scientific">Pteropus alecto</name>
    <name type="common">Black flying fox</name>
    <dbReference type="NCBI Taxonomy" id="9402"/>
    <lineage>
        <taxon>Eukaryota</taxon>
        <taxon>Metazoa</taxon>
        <taxon>Chordata</taxon>
        <taxon>Craniata</taxon>
        <taxon>Vertebrata</taxon>
        <taxon>Euteleostomi</taxon>
        <taxon>Mammalia</taxon>
        <taxon>Eutheria</taxon>
        <taxon>Laurasiatheria</taxon>
        <taxon>Chiroptera</taxon>
        <taxon>Yinpterochiroptera</taxon>
        <taxon>Pteropodoidea</taxon>
        <taxon>Pteropodidae</taxon>
        <taxon>Pteropodinae</taxon>
        <taxon>Pteropus</taxon>
    </lineage>
</organism>
<protein>
    <submittedName>
        <fullName evidence="2">Uncharacterized protein</fullName>
    </submittedName>
</protein>
<dbReference type="AlphaFoldDB" id="L5JXW0"/>
<evidence type="ECO:0000313" key="3">
    <source>
        <dbReference type="Proteomes" id="UP000010552"/>
    </source>
</evidence>
<reference evidence="3" key="1">
    <citation type="journal article" date="2013" name="Science">
        <title>Comparative analysis of bat genomes provides insight into the evolution of flight and immunity.</title>
        <authorList>
            <person name="Zhang G."/>
            <person name="Cowled C."/>
            <person name="Shi Z."/>
            <person name="Huang Z."/>
            <person name="Bishop-Lilly K.A."/>
            <person name="Fang X."/>
            <person name="Wynne J.W."/>
            <person name="Xiong Z."/>
            <person name="Baker M.L."/>
            <person name="Zhao W."/>
            <person name="Tachedjian M."/>
            <person name="Zhu Y."/>
            <person name="Zhou P."/>
            <person name="Jiang X."/>
            <person name="Ng J."/>
            <person name="Yang L."/>
            <person name="Wu L."/>
            <person name="Xiao J."/>
            <person name="Feng Y."/>
            <person name="Chen Y."/>
            <person name="Sun X."/>
            <person name="Zhang Y."/>
            <person name="Marsh G.A."/>
            <person name="Crameri G."/>
            <person name="Broder C.C."/>
            <person name="Frey K.G."/>
            <person name="Wang L.F."/>
            <person name="Wang J."/>
        </authorList>
    </citation>
    <scope>NUCLEOTIDE SEQUENCE [LARGE SCALE GENOMIC DNA]</scope>
</reference>
<proteinExistence type="predicted"/>
<sequence>MDRLWQPRGQGPEDGLDIAESSAATSCSVGLLGGERVEVDAAVKKSELPGSGGNQGEIEDPSSWEALASGGNPRSSSALCPVISTPGPCSLQVGTPYIERKECLAWGERGCGCPLPCIKTGCVTLGGPCFLSGLQCLPPYVAVASVITPLLSRPCGLISHSEPSPGHQETVFWP</sequence>
<evidence type="ECO:0000313" key="2">
    <source>
        <dbReference type="EMBL" id="ELK04170.1"/>
    </source>
</evidence>
<dbReference type="Proteomes" id="UP000010552">
    <property type="component" value="Unassembled WGS sequence"/>
</dbReference>
<feature type="region of interest" description="Disordered" evidence="1">
    <location>
        <begin position="43"/>
        <end position="75"/>
    </location>
</feature>
<name>L5JXW0_PTEAL</name>
<keyword evidence="3" id="KW-1185">Reference proteome</keyword>
<gene>
    <name evidence="2" type="ORF">PAL_GLEAN10024311</name>
</gene>